<dbReference type="STRING" id="947013.SAMN04488109_1273"/>
<sequence>MKRTLTYLAVTLLSAMIISACKKDDDETYNCPISLSTKAPADGLVVYSVTLESGAGVANLITYQGTSGKVTLNNPDLPFHVTIDVKTDDIISIATNVTAMHGKIAVGYAFSDPGGVVPEVDTQYCEN</sequence>
<evidence type="ECO:0000313" key="3">
    <source>
        <dbReference type="Proteomes" id="UP000184212"/>
    </source>
</evidence>
<protein>
    <recommendedName>
        <fullName evidence="4">DUF4843 domain-containing protein</fullName>
    </recommendedName>
</protein>
<dbReference type="AlphaFoldDB" id="A0A1M5LKK0"/>
<keyword evidence="3" id="KW-1185">Reference proteome</keyword>
<dbReference type="Proteomes" id="UP000184212">
    <property type="component" value="Unassembled WGS sequence"/>
</dbReference>
<dbReference type="EMBL" id="FQWQ01000001">
    <property type="protein sequence ID" value="SHG65664.1"/>
    <property type="molecule type" value="Genomic_DNA"/>
</dbReference>
<organism evidence="2 3">
    <name type="scientific">Chryseolinea serpens</name>
    <dbReference type="NCBI Taxonomy" id="947013"/>
    <lineage>
        <taxon>Bacteria</taxon>
        <taxon>Pseudomonadati</taxon>
        <taxon>Bacteroidota</taxon>
        <taxon>Cytophagia</taxon>
        <taxon>Cytophagales</taxon>
        <taxon>Fulvivirgaceae</taxon>
        <taxon>Chryseolinea</taxon>
    </lineage>
</organism>
<evidence type="ECO:0000313" key="2">
    <source>
        <dbReference type="EMBL" id="SHG65664.1"/>
    </source>
</evidence>
<dbReference type="RefSeq" id="WP_143164788.1">
    <property type="nucleotide sequence ID" value="NZ_FQWQ01000001.1"/>
</dbReference>
<gene>
    <name evidence="2" type="ORF">SAMN04488109_1273</name>
</gene>
<evidence type="ECO:0008006" key="4">
    <source>
        <dbReference type="Google" id="ProtNLM"/>
    </source>
</evidence>
<reference evidence="2 3" key="1">
    <citation type="submission" date="2016-11" db="EMBL/GenBank/DDBJ databases">
        <authorList>
            <person name="Jaros S."/>
            <person name="Januszkiewicz K."/>
            <person name="Wedrychowicz H."/>
        </authorList>
    </citation>
    <scope>NUCLEOTIDE SEQUENCE [LARGE SCALE GENOMIC DNA]</scope>
    <source>
        <strain evidence="2 3">DSM 24574</strain>
    </source>
</reference>
<accession>A0A1M5LKK0</accession>
<keyword evidence="1" id="KW-0732">Signal</keyword>
<dbReference type="OrthoDB" id="1492677at2"/>
<feature type="signal peptide" evidence="1">
    <location>
        <begin position="1"/>
        <end position="22"/>
    </location>
</feature>
<proteinExistence type="predicted"/>
<evidence type="ECO:0000256" key="1">
    <source>
        <dbReference type="SAM" id="SignalP"/>
    </source>
</evidence>
<feature type="chain" id="PRO_5012431936" description="DUF4843 domain-containing protein" evidence="1">
    <location>
        <begin position="23"/>
        <end position="127"/>
    </location>
</feature>
<dbReference type="PROSITE" id="PS51257">
    <property type="entry name" value="PROKAR_LIPOPROTEIN"/>
    <property type="match status" value="1"/>
</dbReference>
<name>A0A1M5LKK0_9BACT</name>